<name>A0A126V248_9RHOB</name>
<accession>A0A126V248</accession>
<protein>
    <submittedName>
        <fullName evidence="1">Uncharacterized protein</fullName>
    </submittedName>
</protein>
<dbReference type="AlphaFoldDB" id="A0A126V248"/>
<organism evidence="1 2">
    <name type="scientific">Falsihalocynthiibacter arcticus</name>
    <dbReference type="NCBI Taxonomy" id="1579316"/>
    <lineage>
        <taxon>Bacteria</taxon>
        <taxon>Pseudomonadati</taxon>
        <taxon>Pseudomonadota</taxon>
        <taxon>Alphaproteobacteria</taxon>
        <taxon>Rhodobacterales</taxon>
        <taxon>Roseobacteraceae</taxon>
        <taxon>Falsihalocynthiibacter</taxon>
    </lineage>
</organism>
<dbReference type="OrthoDB" id="289205at2"/>
<proteinExistence type="predicted"/>
<evidence type="ECO:0000313" key="2">
    <source>
        <dbReference type="Proteomes" id="UP000070371"/>
    </source>
</evidence>
<evidence type="ECO:0000313" key="1">
    <source>
        <dbReference type="EMBL" id="AML52353.1"/>
    </source>
</evidence>
<keyword evidence="2" id="KW-1185">Reference proteome</keyword>
<sequence>MALAMSHADWMKKTYSLTSPRSAALKAIDQALMVRNESQAKFALVSWINAQNSKKQNWHKSVRNSKGAVEDLYKQLNVLGAEVSFDSLGDEWEDFFAKNEVRKLQNAAKAKMFDGKKLVLKHSVFGVARAKKDDFWSKTEEVAKSSAGVSYKTAKATKKFGSLVSKIEETIELITTGVSDGPKKEIIGAVLGSSAQEFAISAAPLFGLVSSGGKAVLGWNDVIKTIDSAEKMMKIRPSIRLGDPAEALTAISQILDRQISYKARKAGIHSGAFVAKGLGLLLDGGAATNTVAGACETVATLLNQLADFAVDCREIQAANKILDAKEFDLKLFETSPILGCYYISIQDHSSIMDFNFENMGKQNWQQEALRLKYAIDPVIKKSQQLIEKSRIEIPGMDSAKGVYQSSRMQRFNVWTMSKGLGRAW</sequence>
<reference evidence="1 2" key="1">
    <citation type="submission" date="2016-02" db="EMBL/GenBank/DDBJ databases">
        <title>Complete genome sequence of Halocynthiibacter arcticus PAMC 20958t from arctic marine sediment.</title>
        <authorList>
            <person name="Lee Y.M."/>
            <person name="Baek K."/>
            <person name="Lee H.K."/>
            <person name="Shin S.C."/>
        </authorList>
    </citation>
    <scope>NUCLEOTIDE SEQUENCE [LARGE SCALE GENOMIC DNA]</scope>
    <source>
        <strain evidence="1">PAMC 20958</strain>
    </source>
</reference>
<dbReference type="RefSeq" id="WP_038999856.1">
    <property type="nucleotide sequence ID" value="NZ_CP014327.1"/>
</dbReference>
<gene>
    <name evidence="1" type="ORF">RC74_14680</name>
</gene>
<dbReference type="EMBL" id="CP014327">
    <property type="protein sequence ID" value="AML52353.1"/>
    <property type="molecule type" value="Genomic_DNA"/>
</dbReference>
<dbReference type="Proteomes" id="UP000070371">
    <property type="component" value="Chromosome"/>
</dbReference>
<dbReference type="KEGG" id="hat:RC74_14680"/>